<dbReference type="GO" id="GO:0004746">
    <property type="term" value="F:riboflavin synthase activity"/>
    <property type="evidence" value="ECO:0007669"/>
    <property type="project" value="UniProtKB-UniRule"/>
</dbReference>
<reference evidence="13 14" key="1">
    <citation type="submission" date="2009-01" db="EMBL/GenBank/DDBJ databases">
        <title>Complete sequence of Geobacter sp. FRC-32.</title>
        <authorList>
            <consortium name="US DOE Joint Genome Institute"/>
            <person name="Lucas S."/>
            <person name="Copeland A."/>
            <person name="Lapidus A."/>
            <person name="Glavina del Rio T."/>
            <person name="Dalin E."/>
            <person name="Tice H."/>
            <person name="Bruce D."/>
            <person name="Goodwin L."/>
            <person name="Pitluck S."/>
            <person name="Saunders E."/>
            <person name="Brettin T."/>
            <person name="Detter J.C."/>
            <person name="Han C."/>
            <person name="Larimer F."/>
            <person name="Land M."/>
            <person name="Hauser L."/>
            <person name="Kyrpides N."/>
            <person name="Ovchinnikova G."/>
            <person name="Kostka J."/>
            <person name="Richardson P."/>
        </authorList>
    </citation>
    <scope>NUCLEOTIDE SEQUENCE [LARGE SCALE GENOMIC DNA]</scope>
    <source>
        <strain evidence="14">DSM 22248 / JCM 15807 / FRC-32</strain>
    </source>
</reference>
<feature type="domain" description="Lumazine-binding" evidence="12">
    <location>
        <begin position="97"/>
        <end position="193"/>
    </location>
</feature>
<evidence type="ECO:0000256" key="8">
    <source>
        <dbReference type="ARBA" id="ARBA00022679"/>
    </source>
</evidence>
<sequence>MFTGLIEEIGTVAGMEMKSNAGILSVSAAFPSDRIAIGDSIAVNGACLTVVGKGAGTFSFDVSPETVNRTSLKELKKGTPVNLERALAVSGRLDGHLVSGHVDCLAVVRDRRTVSGNTVFFFRMPAEYLRYVAAKGSIAIDGVSLTVNTVDDDGFSVNIIPHTLAKTTLAGKKAGDVVNIETDILAKYVERLLRHRDRGDSTGITLELLAKSGFM</sequence>
<keyword evidence="8" id="KW-0808">Transferase</keyword>
<comment type="subunit">
    <text evidence="4">Homotrimer.</text>
</comment>
<feature type="repeat" description="Lumazine-binding" evidence="11">
    <location>
        <begin position="1"/>
        <end position="96"/>
    </location>
</feature>
<evidence type="ECO:0000256" key="7">
    <source>
        <dbReference type="ARBA" id="ARBA00022619"/>
    </source>
</evidence>
<keyword evidence="7" id="KW-0686">Riboflavin biosynthesis</keyword>
<dbReference type="EMBL" id="CP001390">
    <property type="protein sequence ID" value="ACM21026.1"/>
    <property type="molecule type" value="Genomic_DNA"/>
</dbReference>
<comment type="function">
    <text evidence="2">Catalyzes the dismutation of two molecules of 6,7-dimethyl-8-ribityllumazine, resulting in the formation of riboflavin and 5-amino-6-(D-ribitylamino)uracil.</text>
</comment>
<dbReference type="Gene3D" id="2.40.30.20">
    <property type="match status" value="2"/>
</dbReference>
<dbReference type="FunFam" id="2.40.30.20:FF:000004">
    <property type="entry name" value="Riboflavin synthase, alpha subunit"/>
    <property type="match status" value="1"/>
</dbReference>
<feature type="domain" description="Lumazine-binding" evidence="12">
    <location>
        <begin position="1"/>
        <end position="96"/>
    </location>
</feature>
<dbReference type="AlphaFoldDB" id="B9M1E4"/>
<keyword evidence="9" id="KW-0677">Repeat</keyword>
<accession>B9M1E4</accession>
<dbReference type="Proteomes" id="UP000007721">
    <property type="component" value="Chromosome"/>
</dbReference>
<organism evidence="13 14">
    <name type="scientific">Geotalea daltonii (strain DSM 22248 / JCM 15807 / FRC-32)</name>
    <name type="common">Geobacter daltonii</name>
    <dbReference type="NCBI Taxonomy" id="316067"/>
    <lineage>
        <taxon>Bacteria</taxon>
        <taxon>Pseudomonadati</taxon>
        <taxon>Thermodesulfobacteriota</taxon>
        <taxon>Desulfuromonadia</taxon>
        <taxon>Geobacterales</taxon>
        <taxon>Geobacteraceae</taxon>
        <taxon>Geotalea</taxon>
    </lineage>
</organism>
<evidence type="ECO:0000256" key="2">
    <source>
        <dbReference type="ARBA" id="ARBA00002803"/>
    </source>
</evidence>
<evidence type="ECO:0000256" key="3">
    <source>
        <dbReference type="ARBA" id="ARBA00004887"/>
    </source>
</evidence>
<evidence type="ECO:0000256" key="9">
    <source>
        <dbReference type="ARBA" id="ARBA00022737"/>
    </source>
</evidence>
<proteinExistence type="predicted"/>
<evidence type="ECO:0000256" key="10">
    <source>
        <dbReference type="NCBIfam" id="TIGR00187"/>
    </source>
</evidence>
<dbReference type="SUPFAM" id="SSF63380">
    <property type="entry name" value="Riboflavin synthase domain-like"/>
    <property type="match status" value="2"/>
</dbReference>
<dbReference type="NCBIfam" id="NF009566">
    <property type="entry name" value="PRK13020.1"/>
    <property type="match status" value="1"/>
</dbReference>
<evidence type="ECO:0000259" key="12">
    <source>
        <dbReference type="PROSITE" id="PS51177"/>
    </source>
</evidence>
<dbReference type="Pfam" id="PF00677">
    <property type="entry name" value="Lum_binding"/>
    <property type="match status" value="2"/>
</dbReference>
<evidence type="ECO:0000313" key="14">
    <source>
        <dbReference type="Proteomes" id="UP000007721"/>
    </source>
</evidence>
<dbReference type="eggNOG" id="COG0307">
    <property type="taxonomic scope" value="Bacteria"/>
</dbReference>
<evidence type="ECO:0000256" key="1">
    <source>
        <dbReference type="ARBA" id="ARBA00000968"/>
    </source>
</evidence>
<dbReference type="KEGG" id="geo:Geob_2676"/>
<feature type="repeat" description="Lumazine-binding" evidence="11">
    <location>
        <begin position="97"/>
        <end position="193"/>
    </location>
</feature>
<name>B9M1E4_GEODF</name>
<dbReference type="InterPro" id="IPR026017">
    <property type="entry name" value="Lumazine-bd_dom"/>
</dbReference>
<comment type="catalytic activity">
    <reaction evidence="1">
        <text>2 6,7-dimethyl-8-(1-D-ribityl)lumazine + H(+) = 5-amino-6-(D-ribitylamino)uracil + riboflavin</text>
        <dbReference type="Rhea" id="RHEA:20772"/>
        <dbReference type="ChEBI" id="CHEBI:15378"/>
        <dbReference type="ChEBI" id="CHEBI:15934"/>
        <dbReference type="ChEBI" id="CHEBI:57986"/>
        <dbReference type="ChEBI" id="CHEBI:58201"/>
        <dbReference type="EC" id="2.5.1.9"/>
    </reaction>
</comment>
<dbReference type="RefSeq" id="WP_012647754.1">
    <property type="nucleotide sequence ID" value="NC_011979.1"/>
</dbReference>
<evidence type="ECO:0000256" key="11">
    <source>
        <dbReference type="PROSITE-ProRule" id="PRU00524"/>
    </source>
</evidence>
<evidence type="ECO:0000313" key="13">
    <source>
        <dbReference type="EMBL" id="ACM21026.1"/>
    </source>
</evidence>
<evidence type="ECO:0000256" key="4">
    <source>
        <dbReference type="ARBA" id="ARBA00011233"/>
    </source>
</evidence>
<protein>
    <recommendedName>
        <fullName evidence="6 10">Riboflavin synthase</fullName>
        <ecNumber evidence="5 10">2.5.1.9</ecNumber>
    </recommendedName>
</protein>
<comment type="pathway">
    <text evidence="3">Cofactor biosynthesis; riboflavin biosynthesis; riboflavin from 2-hydroxy-3-oxobutyl phosphate and 5-amino-6-(D-ribitylamino)uracil: step 2/2.</text>
</comment>
<dbReference type="PIRSF" id="PIRSF000498">
    <property type="entry name" value="Riboflavin_syn_A"/>
    <property type="match status" value="1"/>
</dbReference>
<dbReference type="STRING" id="316067.Geob_2676"/>
<dbReference type="InterPro" id="IPR017938">
    <property type="entry name" value="Riboflavin_synthase-like_b-brl"/>
</dbReference>
<dbReference type="InterPro" id="IPR001783">
    <property type="entry name" value="Lumazine-bd"/>
</dbReference>
<dbReference type="CDD" id="cd00402">
    <property type="entry name" value="Riboflavin_synthase_like"/>
    <property type="match status" value="1"/>
</dbReference>
<dbReference type="PANTHER" id="PTHR21098:SF12">
    <property type="entry name" value="RIBOFLAVIN SYNTHASE"/>
    <property type="match status" value="1"/>
</dbReference>
<dbReference type="PANTHER" id="PTHR21098">
    <property type="entry name" value="RIBOFLAVIN SYNTHASE ALPHA CHAIN"/>
    <property type="match status" value="1"/>
</dbReference>
<dbReference type="NCBIfam" id="NF006767">
    <property type="entry name" value="PRK09289.1"/>
    <property type="match status" value="1"/>
</dbReference>
<dbReference type="PROSITE" id="PS51177">
    <property type="entry name" value="LUMAZINE_BIND"/>
    <property type="match status" value="2"/>
</dbReference>
<dbReference type="GO" id="GO:0009231">
    <property type="term" value="P:riboflavin biosynthetic process"/>
    <property type="evidence" value="ECO:0007669"/>
    <property type="project" value="UniProtKB-KW"/>
</dbReference>
<evidence type="ECO:0000256" key="5">
    <source>
        <dbReference type="ARBA" id="ARBA00012827"/>
    </source>
</evidence>
<dbReference type="NCBIfam" id="TIGR00187">
    <property type="entry name" value="ribE"/>
    <property type="match status" value="1"/>
</dbReference>
<dbReference type="EC" id="2.5.1.9" evidence="5 10"/>
<dbReference type="InterPro" id="IPR023366">
    <property type="entry name" value="ATP_synth_asu-like_sf"/>
</dbReference>
<gene>
    <name evidence="13" type="primary">ribE</name>
    <name evidence="13" type="ordered locus">Geob_2676</name>
</gene>
<keyword evidence="14" id="KW-1185">Reference proteome</keyword>
<dbReference type="HOGENOM" id="CLU_034388_2_0_7"/>
<dbReference type="FunFam" id="2.40.30.20:FF:000003">
    <property type="entry name" value="Riboflavin synthase, alpha subunit"/>
    <property type="match status" value="1"/>
</dbReference>
<dbReference type="OrthoDB" id="9788537at2"/>
<evidence type="ECO:0000256" key="6">
    <source>
        <dbReference type="ARBA" id="ARBA00013950"/>
    </source>
</evidence>